<protein>
    <recommendedName>
        <fullName evidence="3">N-acetyltransferase</fullName>
    </recommendedName>
</protein>
<name>A0ABQ5R4D6_9ACTN</name>
<comment type="caution">
    <text evidence="1">The sequence shown here is derived from an EMBL/GenBank/DDBJ whole genome shotgun (WGS) entry which is preliminary data.</text>
</comment>
<organism evidence="1 2">
    <name type="scientific">Phytohabitans aurantiacus</name>
    <dbReference type="NCBI Taxonomy" id="3016789"/>
    <lineage>
        <taxon>Bacteria</taxon>
        <taxon>Bacillati</taxon>
        <taxon>Actinomycetota</taxon>
        <taxon>Actinomycetes</taxon>
        <taxon>Micromonosporales</taxon>
        <taxon>Micromonosporaceae</taxon>
    </lineage>
</organism>
<dbReference type="EMBL" id="BSDI01000032">
    <property type="protein sequence ID" value="GLI00441.1"/>
    <property type="molecule type" value="Genomic_DNA"/>
</dbReference>
<accession>A0ABQ5R4D6</accession>
<dbReference type="Proteomes" id="UP001144280">
    <property type="component" value="Unassembled WGS sequence"/>
</dbReference>
<sequence>MKVMTGVAETDVEIATVAERPEWAPMLGQLDGFWPAFMSNDPTAWFYYGYHVSAYPDFVLIAVDSATGQPMAKAHSVPIAWDGDPDDGLPDGGWDWVVRASAYDRLGGGQPTIVSALEILIRPDLRGTGMSGRMLAAMRDNAAKHGFEDLVAPVRPNGKHLHPDMPIDEYARWTRDDGLPVDPWLRVHVRAGGRIVNVAHTSMVIPARLERWREWTGLPFDTSGAVRVPQALSPVHCDVAQDIAVYVEPNVWVHHRLTSSS</sequence>
<dbReference type="InterPro" id="IPR016181">
    <property type="entry name" value="Acyl_CoA_acyltransferase"/>
</dbReference>
<gene>
    <name evidence="1" type="ORF">Pa4123_57170</name>
</gene>
<dbReference type="Gene3D" id="3.40.630.30">
    <property type="match status" value="1"/>
</dbReference>
<evidence type="ECO:0008006" key="3">
    <source>
        <dbReference type="Google" id="ProtNLM"/>
    </source>
</evidence>
<proteinExistence type="predicted"/>
<keyword evidence="2" id="KW-1185">Reference proteome</keyword>
<evidence type="ECO:0000313" key="2">
    <source>
        <dbReference type="Proteomes" id="UP001144280"/>
    </source>
</evidence>
<dbReference type="SUPFAM" id="SSF55729">
    <property type="entry name" value="Acyl-CoA N-acyltransferases (Nat)"/>
    <property type="match status" value="1"/>
</dbReference>
<reference evidence="1" key="1">
    <citation type="submission" date="2022-12" db="EMBL/GenBank/DDBJ databases">
        <title>New Phytohabitans aurantiacus sp. RD004123 nov., an actinomycete isolated from soil.</title>
        <authorList>
            <person name="Triningsih D.W."/>
            <person name="Harunari E."/>
            <person name="Igarashi Y."/>
        </authorList>
    </citation>
    <scope>NUCLEOTIDE SEQUENCE</scope>
    <source>
        <strain evidence="1">RD004123</strain>
    </source>
</reference>
<evidence type="ECO:0000313" key="1">
    <source>
        <dbReference type="EMBL" id="GLI00441.1"/>
    </source>
</evidence>